<organism evidence="1">
    <name type="scientific">Tanacetum cinerariifolium</name>
    <name type="common">Dalmatian daisy</name>
    <name type="synonym">Chrysanthemum cinerariifolium</name>
    <dbReference type="NCBI Taxonomy" id="118510"/>
    <lineage>
        <taxon>Eukaryota</taxon>
        <taxon>Viridiplantae</taxon>
        <taxon>Streptophyta</taxon>
        <taxon>Embryophyta</taxon>
        <taxon>Tracheophyta</taxon>
        <taxon>Spermatophyta</taxon>
        <taxon>Magnoliopsida</taxon>
        <taxon>eudicotyledons</taxon>
        <taxon>Gunneridae</taxon>
        <taxon>Pentapetalae</taxon>
        <taxon>asterids</taxon>
        <taxon>campanulids</taxon>
        <taxon>Asterales</taxon>
        <taxon>Asteraceae</taxon>
        <taxon>Asteroideae</taxon>
        <taxon>Anthemideae</taxon>
        <taxon>Anthemidinae</taxon>
        <taxon>Tanacetum</taxon>
    </lineage>
</organism>
<name>A0A699TT31_TANCI</name>
<dbReference type="AlphaFoldDB" id="A0A699TT31"/>
<comment type="caution">
    <text evidence="1">The sequence shown here is derived from an EMBL/GenBank/DDBJ whole genome shotgun (WGS) entry which is preliminary data.</text>
</comment>
<dbReference type="EMBL" id="BKCJ011255824">
    <property type="protein sequence ID" value="GFD10944.1"/>
    <property type="molecule type" value="Genomic_DNA"/>
</dbReference>
<evidence type="ECO:0000313" key="1">
    <source>
        <dbReference type="EMBL" id="GFD10944.1"/>
    </source>
</evidence>
<reference evidence="1" key="1">
    <citation type="journal article" date="2019" name="Sci. Rep.">
        <title>Draft genome of Tanacetum cinerariifolium, the natural source of mosquito coil.</title>
        <authorList>
            <person name="Yamashiro T."/>
            <person name="Shiraishi A."/>
            <person name="Satake H."/>
            <person name="Nakayama K."/>
        </authorList>
    </citation>
    <scope>NUCLEOTIDE SEQUENCE</scope>
</reference>
<proteinExistence type="predicted"/>
<sequence length="66" mass="7124">MPGPGSLALVKSGGALETRCYRRIPHLSGRYPIPLMLRAKLRLREQALALEKSPGTNAAWARPTAG</sequence>
<accession>A0A699TT31</accession>
<gene>
    <name evidence="1" type="ORF">Tci_882913</name>
</gene>
<protein>
    <submittedName>
        <fullName evidence="1">Uncharacterized protein</fullName>
    </submittedName>
</protein>